<feature type="compositionally biased region" description="Basic and acidic residues" evidence="1">
    <location>
        <begin position="97"/>
        <end position="113"/>
    </location>
</feature>
<evidence type="ECO:0000313" key="4">
    <source>
        <dbReference type="Proteomes" id="UP000188603"/>
    </source>
</evidence>
<reference evidence="3 4" key="1">
    <citation type="journal article" date="2015" name="Int. J. Syst. Evol. Microbiol.">
        <title>Novibacillus thermophilus gen. nov., sp. nov., a Gram-staining-negative and moderately thermophilic member of the family Thermoactinomycetaceae.</title>
        <authorList>
            <person name="Yang G."/>
            <person name="Chen J."/>
            <person name="Zhou S."/>
        </authorList>
    </citation>
    <scope>NUCLEOTIDE SEQUENCE [LARGE SCALE GENOMIC DNA]</scope>
    <source>
        <strain evidence="3 4">SG-1</strain>
    </source>
</reference>
<feature type="region of interest" description="Disordered" evidence="1">
    <location>
        <begin position="31"/>
        <end position="142"/>
    </location>
</feature>
<keyword evidence="2" id="KW-0472">Membrane</keyword>
<dbReference type="EMBL" id="CP019699">
    <property type="protein sequence ID" value="AQS55358.1"/>
    <property type="molecule type" value="Genomic_DNA"/>
</dbReference>
<dbReference type="RefSeq" id="WP_077719177.1">
    <property type="nucleotide sequence ID" value="NZ_CP019699.1"/>
</dbReference>
<organism evidence="3 4">
    <name type="scientific">Novibacillus thermophilus</name>
    <dbReference type="NCBI Taxonomy" id="1471761"/>
    <lineage>
        <taxon>Bacteria</taxon>
        <taxon>Bacillati</taxon>
        <taxon>Bacillota</taxon>
        <taxon>Bacilli</taxon>
        <taxon>Bacillales</taxon>
        <taxon>Thermoactinomycetaceae</taxon>
        <taxon>Novibacillus</taxon>
    </lineage>
</organism>
<keyword evidence="4" id="KW-1185">Reference proteome</keyword>
<keyword evidence="2" id="KW-1133">Transmembrane helix</keyword>
<dbReference type="KEGG" id="ntr:B0W44_05730"/>
<sequence>MLDFFLDNWLVTLIMLWFLFGLFGQGNRQKAERQHQHPAAEKRRRELQKQQDVLRTEAERKKREITESVKRVAEQLEGRMEDARETLEVQSQETEETEKLTDDDSRYVREDPKPYQLETPSPYEQKVEKPYRRPNTHPYRPERQTVVNAFPIDWDSLKRGVIWAEILGKPRAKRPYRPPYVSRDSLR</sequence>
<proteinExistence type="predicted"/>
<feature type="compositionally biased region" description="Basic and acidic residues" evidence="1">
    <location>
        <begin position="31"/>
        <end position="87"/>
    </location>
</feature>
<evidence type="ECO:0000256" key="2">
    <source>
        <dbReference type="SAM" id="Phobius"/>
    </source>
</evidence>
<name>A0A1U9K5Q9_9BACL</name>
<dbReference type="AlphaFoldDB" id="A0A1U9K5Q9"/>
<keyword evidence="2" id="KW-0812">Transmembrane</keyword>
<dbReference type="STRING" id="1471761.B0W44_05730"/>
<dbReference type="Proteomes" id="UP000188603">
    <property type="component" value="Chromosome"/>
</dbReference>
<gene>
    <name evidence="3" type="ORF">B0W44_05730</name>
</gene>
<accession>A0A1U9K5Q9</accession>
<evidence type="ECO:0000313" key="3">
    <source>
        <dbReference type="EMBL" id="AQS55358.1"/>
    </source>
</evidence>
<protein>
    <submittedName>
        <fullName evidence="3">Uncharacterized protein</fullName>
    </submittedName>
</protein>
<feature type="transmembrane region" description="Helical" evidence="2">
    <location>
        <begin position="6"/>
        <end position="24"/>
    </location>
</feature>
<evidence type="ECO:0000256" key="1">
    <source>
        <dbReference type="SAM" id="MobiDB-lite"/>
    </source>
</evidence>